<sequence length="194" mass="22712">MNYLAHVFLSGTDTELMIGNFIADAVRGKQLLQFPERVQEGILLHRQIDAYTDRHEVVAQTKNRLRPEYGKYAPVIADMFYDHFLAANFKTISGQDLQTFTQQTYTVLQANFNLMPERVQQFLPHMMQHNWLLSYAQLRGINQALSGLSRRTSFDSGMETATQELERNYPQYAADFDLFFPELLHFTRNWLEQH</sequence>
<keyword evidence="2" id="KW-0378">Hydrolase</keyword>
<dbReference type="PIRSF" id="PIRSF011489">
    <property type="entry name" value="DUF479"/>
    <property type="match status" value="1"/>
</dbReference>
<keyword evidence="3" id="KW-0443">Lipid metabolism</keyword>
<comment type="caution">
    <text evidence="4">The sequence shown here is derived from an EMBL/GenBank/DDBJ whole genome shotgun (WGS) entry which is preliminary data.</text>
</comment>
<proteinExistence type="predicted"/>
<organism evidence="4 5">
    <name type="scientific">Adhaeribacter soli</name>
    <dbReference type="NCBI Taxonomy" id="2607655"/>
    <lineage>
        <taxon>Bacteria</taxon>
        <taxon>Pseudomonadati</taxon>
        <taxon>Bacteroidota</taxon>
        <taxon>Cytophagia</taxon>
        <taxon>Cytophagales</taxon>
        <taxon>Hymenobacteraceae</taxon>
        <taxon>Adhaeribacter</taxon>
    </lineage>
</organism>
<evidence type="ECO:0000313" key="5">
    <source>
        <dbReference type="Proteomes" id="UP000326570"/>
    </source>
</evidence>
<reference evidence="4 5" key="1">
    <citation type="submission" date="2019-09" db="EMBL/GenBank/DDBJ databases">
        <title>Genome sequence of Adhaeribacter sp. M2.</title>
        <authorList>
            <person name="Srinivasan S."/>
        </authorList>
    </citation>
    <scope>NUCLEOTIDE SEQUENCE [LARGE SCALE GENOMIC DNA]</scope>
    <source>
        <strain evidence="4 5">M2</strain>
    </source>
</reference>
<dbReference type="GO" id="GO:0008770">
    <property type="term" value="F:[acyl-carrier-protein] phosphodiesterase activity"/>
    <property type="evidence" value="ECO:0007669"/>
    <property type="project" value="InterPro"/>
</dbReference>
<dbReference type="PANTHER" id="PTHR38764:SF1">
    <property type="entry name" value="ACYL CARRIER PROTEIN PHOSPHODIESTERASE"/>
    <property type="match status" value="1"/>
</dbReference>
<dbReference type="AlphaFoldDB" id="A0A5N1J617"/>
<dbReference type="InterPro" id="IPR007431">
    <property type="entry name" value="ACP_PD"/>
</dbReference>
<dbReference type="EMBL" id="VTWT01000001">
    <property type="protein sequence ID" value="KAA9346157.1"/>
    <property type="molecule type" value="Genomic_DNA"/>
</dbReference>
<evidence type="ECO:0000256" key="2">
    <source>
        <dbReference type="ARBA" id="ARBA00022801"/>
    </source>
</evidence>
<evidence type="ECO:0000256" key="3">
    <source>
        <dbReference type="ARBA" id="ARBA00023098"/>
    </source>
</evidence>
<dbReference type="Pfam" id="PF04336">
    <property type="entry name" value="ACP_PD"/>
    <property type="match status" value="1"/>
</dbReference>
<evidence type="ECO:0000256" key="1">
    <source>
        <dbReference type="ARBA" id="ARBA00022516"/>
    </source>
</evidence>
<keyword evidence="1" id="KW-0444">Lipid biosynthesis</keyword>
<keyword evidence="5" id="KW-1185">Reference proteome</keyword>
<dbReference type="RefSeq" id="WP_150902307.1">
    <property type="nucleotide sequence ID" value="NZ_VTWT01000001.1"/>
</dbReference>
<evidence type="ECO:0000313" key="4">
    <source>
        <dbReference type="EMBL" id="KAA9346157.1"/>
    </source>
</evidence>
<accession>A0A5N1J617</accession>
<name>A0A5N1J617_9BACT</name>
<gene>
    <name evidence="4" type="ORF">F0P94_03490</name>
</gene>
<dbReference type="GO" id="GO:0006633">
    <property type="term" value="P:fatty acid biosynthetic process"/>
    <property type="evidence" value="ECO:0007669"/>
    <property type="project" value="InterPro"/>
</dbReference>
<dbReference type="Proteomes" id="UP000326570">
    <property type="component" value="Unassembled WGS sequence"/>
</dbReference>
<protein>
    <submittedName>
        <fullName evidence="4">DUF479 domain-containing protein</fullName>
    </submittedName>
</protein>
<dbReference type="PANTHER" id="PTHR38764">
    <property type="entry name" value="ACYL CARRIER PROTEIN PHOSPHODIESTERASE"/>
    <property type="match status" value="1"/>
</dbReference>